<dbReference type="EMBL" id="CP000463">
    <property type="protein sequence ID" value="ABJ04511.1"/>
    <property type="molecule type" value="Genomic_DNA"/>
</dbReference>
<dbReference type="KEGG" id="rpe:RPE_0552"/>
<dbReference type="HOGENOM" id="CLU_2357854_0_0_5"/>
<reference evidence="1" key="1">
    <citation type="submission" date="2006-09" db="EMBL/GenBank/DDBJ databases">
        <title>Complete sequence of Rhodopseudomonas palustris BisA53.</title>
        <authorList>
            <consortium name="US DOE Joint Genome Institute"/>
            <person name="Copeland A."/>
            <person name="Lucas S."/>
            <person name="Lapidus A."/>
            <person name="Barry K."/>
            <person name="Detter J.C."/>
            <person name="Glavina del Rio T."/>
            <person name="Hammon N."/>
            <person name="Israni S."/>
            <person name="Dalin E."/>
            <person name="Tice H."/>
            <person name="Pitluck S."/>
            <person name="Chain P."/>
            <person name="Malfatti S."/>
            <person name="Shin M."/>
            <person name="Vergez L."/>
            <person name="Schmutz J."/>
            <person name="Larimer F."/>
            <person name="Land M."/>
            <person name="Hauser L."/>
            <person name="Pelletier D.A."/>
            <person name="Kyrpides N."/>
            <person name="Kim E."/>
            <person name="Harwood C.S."/>
            <person name="Oda Y."/>
            <person name="Richardson P."/>
        </authorList>
    </citation>
    <scope>NUCLEOTIDE SEQUENCE [LARGE SCALE GENOMIC DNA]</scope>
    <source>
        <strain evidence="1">BisA53</strain>
    </source>
</reference>
<protein>
    <submittedName>
        <fullName evidence="1">Uncharacterized protein</fullName>
    </submittedName>
</protein>
<accession>Q07U73</accession>
<sequence length="96" mass="10634">MGLSCWRSVVSRAAATAYSVSSQLRAGIAVLVDRYLPRGAPIESKWPGSTRPLLQLRLHRHPDRRRHHDRRGAVHPIARAAVAMPRDAGVTARPLK</sequence>
<dbReference type="AlphaFoldDB" id="Q07U73"/>
<organism evidence="1">
    <name type="scientific">Rhodopseudomonas palustris (strain BisA53)</name>
    <dbReference type="NCBI Taxonomy" id="316055"/>
    <lineage>
        <taxon>Bacteria</taxon>
        <taxon>Pseudomonadati</taxon>
        <taxon>Pseudomonadota</taxon>
        <taxon>Alphaproteobacteria</taxon>
        <taxon>Hyphomicrobiales</taxon>
        <taxon>Nitrobacteraceae</taxon>
        <taxon>Rhodopseudomonas</taxon>
    </lineage>
</organism>
<proteinExistence type="predicted"/>
<gene>
    <name evidence="1" type="ordered locus">RPE_0552</name>
</gene>
<evidence type="ECO:0000313" key="1">
    <source>
        <dbReference type="EMBL" id="ABJ04511.1"/>
    </source>
</evidence>
<name>Q07U73_RHOP5</name>